<dbReference type="InterPro" id="IPR023614">
    <property type="entry name" value="Porin_dom_sf"/>
</dbReference>
<dbReference type="GO" id="GO:0009279">
    <property type="term" value="C:cell outer membrane"/>
    <property type="evidence" value="ECO:0007669"/>
    <property type="project" value="UniProtKB-SubCell"/>
</dbReference>
<dbReference type="KEGG" id="sutt:SUTMEG_11170"/>
<dbReference type="GO" id="GO:0015288">
    <property type="term" value="F:porin activity"/>
    <property type="evidence" value="ECO:0007669"/>
    <property type="project" value="UniProtKB-KW"/>
</dbReference>
<keyword evidence="14" id="KW-1185">Reference proteome</keyword>
<evidence type="ECO:0000256" key="1">
    <source>
        <dbReference type="ARBA" id="ARBA00004571"/>
    </source>
</evidence>
<evidence type="ECO:0000256" key="2">
    <source>
        <dbReference type="ARBA" id="ARBA00011233"/>
    </source>
</evidence>
<dbReference type="OrthoDB" id="8520696at2"/>
<evidence type="ECO:0000256" key="10">
    <source>
        <dbReference type="ARBA" id="ARBA00023237"/>
    </source>
</evidence>
<evidence type="ECO:0000256" key="4">
    <source>
        <dbReference type="ARBA" id="ARBA00022452"/>
    </source>
</evidence>
<keyword evidence="3" id="KW-0813">Transport</keyword>
<evidence type="ECO:0000313" key="13">
    <source>
        <dbReference type="EMBL" id="BBF23226.1"/>
    </source>
</evidence>
<dbReference type="GO" id="GO:0046930">
    <property type="term" value="C:pore complex"/>
    <property type="evidence" value="ECO:0007669"/>
    <property type="project" value="UniProtKB-KW"/>
</dbReference>
<dbReference type="GO" id="GO:0006811">
    <property type="term" value="P:monoatomic ion transport"/>
    <property type="evidence" value="ECO:0007669"/>
    <property type="project" value="UniProtKB-KW"/>
</dbReference>
<comment type="subunit">
    <text evidence="2">Homotrimer.</text>
</comment>
<dbReference type="EMBL" id="AP018786">
    <property type="protein sequence ID" value="BBF23226.1"/>
    <property type="molecule type" value="Genomic_DNA"/>
</dbReference>
<dbReference type="RefSeq" id="WP_120176853.1">
    <property type="nucleotide sequence ID" value="NZ_AP018786.1"/>
</dbReference>
<comment type="subcellular location">
    <subcellularLocation>
        <location evidence="1">Cell outer membrane</location>
        <topology evidence="1">Multi-pass membrane protein</topology>
    </subcellularLocation>
</comment>
<feature type="domain" description="Porin" evidence="12">
    <location>
        <begin position="9"/>
        <end position="366"/>
    </location>
</feature>
<reference evidence="13 14" key="1">
    <citation type="journal article" date="2018" name="Int. J. Syst. Evol. Microbiol.">
        <title>Mesosutterella multiformis gen. nov., sp. nov., a member of the family Sutterellaceae and Sutterella megalosphaeroides sp. nov., isolated from human faeces.</title>
        <authorList>
            <person name="Sakamoto M."/>
            <person name="Ikeyama N."/>
            <person name="Kunihiro T."/>
            <person name="Iino T."/>
            <person name="Yuki M."/>
            <person name="Ohkuma M."/>
        </authorList>
    </citation>
    <scope>NUCLEOTIDE SEQUENCE [LARGE SCALE GENOMIC DNA]</scope>
    <source>
        <strain evidence="13 14">6FBBBH3</strain>
    </source>
</reference>
<name>A0A2Z6IEQ7_9BURK</name>
<dbReference type="PANTHER" id="PTHR34501">
    <property type="entry name" value="PROTEIN YDDL-RELATED"/>
    <property type="match status" value="1"/>
</dbReference>
<evidence type="ECO:0000259" key="12">
    <source>
        <dbReference type="Pfam" id="PF13609"/>
    </source>
</evidence>
<keyword evidence="10" id="KW-0998">Cell outer membrane</keyword>
<keyword evidence="4" id="KW-1134">Transmembrane beta strand</keyword>
<keyword evidence="7" id="KW-0406">Ion transport</keyword>
<evidence type="ECO:0000256" key="7">
    <source>
        <dbReference type="ARBA" id="ARBA00023065"/>
    </source>
</evidence>
<dbReference type="CDD" id="cd00342">
    <property type="entry name" value="gram_neg_porins"/>
    <property type="match status" value="1"/>
</dbReference>
<evidence type="ECO:0000256" key="5">
    <source>
        <dbReference type="ARBA" id="ARBA00022692"/>
    </source>
</evidence>
<gene>
    <name evidence="13" type="ORF">SUTMEG_11170</name>
</gene>
<dbReference type="SUPFAM" id="SSF56935">
    <property type="entry name" value="Porins"/>
    <property type="match status" value="1"/>
</dbReference>
<evidence type="ECO:0000256" key="8">
    <source>
        <dbReference type="ARBA" id="ARBA00023114"/>
    </source>
</evidence>
<evidence type="ECO:0000256" key="11">
    <source>
        <dbReference type="SAM" id="SignalP"/>
    </source>
</evidence>
<keyword evidence="6 11" id="KW-0732">Signal</keyword>
<dbReference type="InterPro" id="IPR050298">
    <property type="entry name" value="Gram-neg_bact_OMP"/>
</dbReference>
<evidence type="ECO:0000256" key="3">
    <source>
        <dbReference type="ARBA" id="ARBA00022448"/>
    </source>
</evidence>
<organism evidence="13 14">
    <name type="scientific">Sutterella megalosphaeroides</name>
    <dbReference type="NCBI Taxonomy" id="2494234"/>
    <lineage>
        <taxon>Bacteria</taxon>
        <taxon>Pseudomonadati</taxon>
        <taxon>Pseudomonadota</taxon>
        <taxon>Betaproteobacteria</taxon>
        <taxon>Burkholderiales</taxon>
        <taxon>Sutterellaceae</taxon>
        <taxon>Sutterella</taxon>
    </lineage>
</organism>
<dbReference type="Gene3D" id="2.40.160.10">
    <property type="entry name" value="Porin"/>
    <property type="match status" value="1"/>
</dbReference>
<sequence>MTLRTSLLAAALVGAFAGSAAAADVSLYGLVDYGFQYESVDQGSEQYESDNFQMKSGMNSGSRFGLKGSEEIAAGTQVGFVLENGFSADDGTMDNNGRLFGREAQLFVSGEFGTFSFGRVGQLMSANGTYGLMSKFSVFSGGWGSHTGGKYFHVADWGRMDNTITYVSPAVAGIRVHAQYSFQPDTKEVHGVGTAVENKGTADRVGSFAVTYEGAALKLIALGQWNQWSNLPRGAQGTSTDWREKKNGYNVFVGANYDFDVAKVYVTGEYNQHMRIKASDNTTVTGMAGAFSNWINNTGYIDGYAATIGADVPAFGGTFKADLGYRYGECVVNNANDFKQIALGLGYTYDLSKRTTVYTGGSYVDGTLGKIHPGADTLDPTAYELFAGMIHRF</sequence>
<dbReference type="Pfam" id="PF13609">
    <property type="entry name" value="Porin_4"/>
    <property type="match status" value="1"/>
</dbReference>
<evidence type="ECO:0000256" key="9">
    <source>
        <dbReference type="ARBA" id="ARBA00023136"/>
    </source>
</evidence>
<dbReference type="Proteomes" id="UP000271003">
    <property type="component" value="Chromosome"/>
</dbReference>
<evidence type="ECO:0000313" key="14">
    <source>
        <dbReference type="Proteomes" id="UP000271003"/>
    </source>
</evidence>
<evidence type="ECO:0000256" key="6">
    <source>
        <dbReference type="ARBA" id="ARBA00022729"/>
    </source>
</evidence>
<protein>
    <submittedName>
        <fullName evidence="13">Outer membrane porin protein</fullName>
    </submittedName>
</protein>
<keyword evidence="8" id="KW-0626">Porin</keyword>
<keyword evidence="5" id="KW-0812">Transmembrane</keyword>
<feature type="chain" id="PRO_5016243644" evidence="11">
    <location>
        <begin position="23"/>
        <end position="393"/>
    </location>
</feature>
<accession>A0A2Z6IEQ7</accession>
<keyword evidence="9" id="KW-0472">Membrane</keyword>
<dbReference type="AlphaFoldDB" id="A0A2Z6IEQ7"/>
<proteinExistence type="predicted"/>
<dbReference type="PANTHER" id="PTHR34501:SF9">
    <property type="entry name" value="MAJOR OUTER MEMBRANE PROTEIN P.IA"/>
    <property type="match status" value="1"/>
</dbReference>
<feature type="signal peptide" evidence="11">
    <location>
        <begin position="1"/>
        <end position="22"/>
    </location>
</feature>
<dbReference type="InterPro" id="IPR033900">
    <property type="entry name" value="Gram_neg_porin_domain"/>
</dbReference>